<dbReference type="SUPFAM" id="SSF56935">
    <property type="entry name" value="Porins"/>
    <property type="match status" value="1"/>
</dbReference>
<accession>A0ABP7NZN9</accession>
<evidence type="ECO:0000259" key="12">
    <source>
        <dbReference type="Pfam" id="PF00593"/>
    </source>
</evidence>
<dbReference type="Gene3D" id="2.170.130.10">
    <property type="entry name" value="TonB-dependent receptor, plug domain"/>
    <property type="match status" value="1"/>
</dbReference>
<evidence type="ECO:0000256" key="5">
    <source>
        <dbReference type="ARBA" id="ARBA00022729"/>
    </source>
</evidence>
<keyword evidence="14" id="KW-0547">Nucleotide-binding</keyword>
<dbReference type="GO" id="GO:0005524">
    <property type="term" value="F:ATP binding"/>
    <property type="evidence" value="ECO:0007669"/>
    <property type="project" value="UniProtKB-KW"/>
</dbReference>
<dbReference type="PANTHER" id="PTHR30069">
    <property type="entry name" value="TONB-DEPENDENT OUTER MEMBRANE RECEPTOR"/>
    <property type="match status" value="1"/>
</dbReference>
<dbReference type="PANTHER" id="PTHR30069:SF53">
    <property type="entry name" value="COLICIN I RECEPTOR-RELATED"/>
    <property type="match status" value="1"/>
</dbReference>
<protein>
    <submittedName>
        <fullName evidence="14">TonB-dependent vitamin B12 receptor</fullName>
    </submittedName>
</protein>
<feature type="domain" description="TonB-dependent receptor-like beta-barrel" evidence="12">
    <location>
        <begin position="183"/>
        <end position="536"/>
    </location>
</feature>
<evidence type="ECO:0000256" key="8">
    <source>
        <dbReference type="ARBA" id="ARBA00023136"/>
    </source>
</evidence>
<keyword evidence="7 11" id="KW-0798">TonB box</keyword>
<evidence type="ECO:0000256" key="10">
    <source>
        <dbReference type="PROSITE-ProRule" id="PRU01360"/>
    </source>
</evidence>
<evidence type="ECO:0000256" key="11">
    <source>
        <dbReference type="RuleBase" id="RU003357"/>
    </source>
</evidence>
<proteinExistence type="inferred from homology"/>
<evidence type="ECO:0000256" key="1">
    <source>
        <dbReference type="ARBA" id="ARBA00004571"/>
    </source>
</evidence>
<evidence type="ECO:0000256" key="2">
    <source>
        <dbReference type="ARBA" id="ARBA00022448"/>
    </source>
</evidence>
<dbReference type="Proteomes" id="UP001501337">
    <property type="component" value="Unassembled WGS sequence"/>
</dbReference>
<keyword evidence="14" id="KW-0067">ATP-binding</keyword>
<dbReference type="PROSITE" id="PS52016">
    <property type="entry name" value="TONB_DEPENDENT_REC_3"/>
    <property type="match status" value="1"/>
</dbReference>
<evidence type="ECO:0000313" key="14">
    <source>
        <dbReference type="EMBL" id="GAA3957243.1"/>
    </source>
</evidence>
<feature type="domain" description="TonB-dependent receptor plug" evidence="13">
    <location>
        <begin position="14"/>
        <end position="118"/>
    </location>
</feature>
<dbReference type="Pfam" id="PF07715">
    <property type="entry name" value="Plug"/>
    <property type="match status" value="1"/>
</dbReference>
<dbReference type="InterPro" id="IPR037066">
    <property type="entry name" value="Plug_dom_sf"/>
</dbReference>
<evidence type="ECO:0000256" key="7">
    <source>
        <dbReference type="ARBA" id="ARBA00023077"/>
    </source>
</evidence>
<keyword evidence="5" id="KW-0732">Signal</keyword>
<sequence>MVVTANLSNQTVGESLSSVTVIDEDEIARQQPLGFSGLLRGQPGVDVAGNGSFGKSTSVFTRGTGSESTVLLLDGVRVRSATAGGAPWAFIPPEMLERVEIVRGSRSTLYGADAVGGVVQAFTHSASGAPEGWVNLGAGDYDTTKLGAGLAGEYGRTHFSLAANQFRTDGVALAEGGDHKGYENNSGIARLGHVLENGYGANLLLFRAEGESAFDGGETEFAVQTAALTLDAPLTDTWLSRLQLAQSLDDSDNQLDDEAPTTFDTETKSARWENHIDVGAHQMIVGGEFLVDEVESTTDYAESSRDNAAIFGMVLLDFGAPEIQLSLRTDDNEAYGRHNTGALALGYALDEAHRLRASYRTSFRAPTFNDLYFPDFGNAMLEPETADAYEVGASGHYDSWFWDVAVYQNDVENLIAFVSQGGVFAPYNVDEARIRGLELSAGAELGDWTVKAAASFMDPRNLATDNRIRRRSGKQLRLDVDRDIAAAYVGATVKAQGYRYDDADNEDRIPGFATLDLRAGWAFTQDWTARVTVENVLDKTYATARRFGGLDYINAGRMALLTVQYDFH</sequence>
<keyword evidence="3 10" id="KW-1134">Transmembrane beta strand</keyword>
<evidence type="ECO:0000256" key="6">
    <source>
        <dbReference type="ARBA" id="ARBA00023065"/>
    </source>
</evidence>
<organism evidence="14 15">
    <name type="scientific">Allohahella marinimesophila</name>
    <dbReference type="NCBI Taxonomy" id="1054972"/>
    <lineage>
        <taxon>Bacteria</taxon>
        <taxon>Pseudomonadati</taxon>
        <taxon>Pseudomonadota</taxon>
        <taxon>Gammaproteobacteria</taxon>
        <taxon>Oceanospirillales</taxon>
        <taxon>Hahellaceae</taxon>
        <taxon>Allohahella</taxon>
    </lineage>
</organism>
<name>A0ABP7NZN9_9GAMM</name>
<dbReference type="EMBL" id="BAABBO010000007">
    <property type="protein sequence ID" value="GAA3957243.1"/>
    <property type="molecule type" value="Genomic_DNA"/>
</dbReference>
<dbReference type="CDD" id="cd01347">
    <property type="entry name" value="ligand_gated_channel"/>
    <property type="match status" value="1"/>
</dbReference>
<dbReference type="InterPro" id="IPR012910">
    <property type="entry name" value="Plug_dom"/>
</dbReference>
<dbReference type="Gene3D" id="2.40.170.20">
    <property type="entry name" value="TonB-dependent receptor, beta-barrel domain"/>
    <property type="match status" value="1"/>
</dbReference>
<dbReference type="InterPro" id="IPR036942">
    <property type="entry name" value="Beta-barrel_TonB_sf"/>
</dbReference>
<comment type="caution">
    <text evidence="14">The sequence shown here is derived from an EMBL/GenBank/DDBJ whole genome shotgun (WGS) entry which is preliminary data.</text>
</comment>
<keyword evidence="2 10" id="KW-0813">Transport</keyword>
<dbReference type="InterPro" id="IPR039426">
    <property type="entry name" value="TonB-dep_rcpt-like"/>
</dbReference>
<keyword evidence="14" id="KW-0675">Receptor</keyword>
<comment type="similarity">
    <text evidence="10 11">Belongs to the TonB-dependent receptor family.</text>
</comment>
<dbReference type="InterPro" id="IPR000531">
    <property type="entry name" value="Beta-barrel_TonB"/>
</dbReference>
<keyword evidence="4 10" id="KW-0812">Transmembrane</keyword>
<evidence type="ECO:0000259" key="13">
    <source>
        <dbReference type="Pfam" id="PF07715"/>
    </source>
</evidence>
<gene>
    <name evidence="14" type="primary">btuB</name>
    <name evidence="14" type="ORF">GCM10022278_14760</name>
</gene>
<evidence type="ECO:0000256" key="3">
    <source>
        <dbReference type="ARBA" id="ARBA00022452"/>
    </source>
</evidence>
<dbReference type="Pfam" id="PF00593">
    <property type="entry name" value="TonB_dep_Rec_b-barrel"/>
    <property type="match status" value="1"/>
</dbReference>
<evidence type="ECO:0000256" key="9">
    <source>
        <dbReference type="ARBA" id="ARBA00023237"/>
    </source>
</evidence>
<evidence type="ECO:0000313" key="15">
    <source>
        <dbReference type="Proteomes" id="UP001501337"/>
    </source>
</evidence>
<reference evidence="15" key="1">
    <citation type="journal article" date="2019" name="Int. J. Syst. Evol. Microbiol.">
        <title>The Global Catalogue of Microorganisms (GCM) 10K type strain sequencing project: providing services to taxonomists for standard genome sequencing and annotation.</title>
        <authorList>
            <consortium name="The Broad Institute Genomics Platform"/>
            <consortium name="The Broad Institute Genome Sequencing Center for Infectious Disease"/>
            <person name="Wu L."/>
            <person name="Ma J."/>
        </authorList>
    </citation>
    <scope>NUCLEOTIDE SEQUENCE [LARGE SCALE GENOMIC DNA]</scope>
    <source>
        <strain evidence="15">JCM 17555</strain>
    </source>
</reference>
<keyword evidence="15" id="KW-1185">Reference proteome</keyword>
<evidence type="ECO:0000256" key="4">
    <source>
        <dbReference type="ARBA" id="ARBA00022692"/>
    </source>
</evidence>
<comment type="subcellular location">
    <subcellularLocation>
        <location evidence="1 10">Cell outer membrane</location>
        <topology evidence="1 10">Multi-pass membrane protein</topology>
    </subcellularLocation>
</comment>
<keyword evidence="6" id="KW-0406">Ion transport</keyword>
<keyword evidence="9 10" id="KW-0998">Cell outer membrane</keyword>
<keyword evidence="8 10" id="KW-0472">Membrane</keyword>